<evidence type="ECO:0000256" key="1">
    <source>
        <dbReference type="SAM" id="MobiDB-lite"/>
    </source>
</evidence>
<dbReference type="STRING" id="1218506.JF75_05380"/>
<dbReference type="HOGENOM" id="CLU_328118_0_0_9"/>
<keyword evidence="2" id="KW-1133">Transmembrane helix</keyword>
<dbReference type="AlphaFoldDB" id="A0A0F4LLE8"/>
<organism evidence="4 5">
    <name type="scientific">Lactobacillus kimbladii</name>
    <dbReference type="NCBI Taxonomy" id="1218506"/>
    <lineage>
        <taxon>Bacteria</taxon>
        <taxon>Bacillati</taxon>
        <taxon>Bacillota</taxon>
        <taxon>Bacilli</taxon>
        <taxon>Lactobacillales</taxon>
        <taxon>Lactobacillaceae</taxon>
        <taxon>Lactobacillus</taxon>
    </lineage>
</organism>
<keyword evidence="2" id="KW-0812">Transmembrane</keyword>
<dbReference type="Gene3D" id="2.60.40.740">
    <property type="match status" value="4"/>
</dbReference>
<evidence type="ECO:0000256" key="2">
    <source>
        <dbReference type="SAM" id="Phobius"/>
    </source>
</evidence>
<feature type="compositionally biased region" description="Basic and acidic residues" evidence="1">
    <location>
        <begin position="746"/>
        <end position="757"/>
    </location>
</feature>
<dbReference type="OrthoDB" id="2327881at2"/>
<feature type="compositionally biased region" description="Basic residues" evidence="1">
    <location>
        <begin position="795"/>
        <end position="804"/>
    </location>
</feature>
<keyword evidence="5" id="KW-1185">Reference proteome</keyword>
<feature type="transmembrane region" description="Helical" evidence="2">
    <location>
        <begin position="12"/>
        <end position="31"/>
    </location>
</feature>
<evidence type="ECO:0000259" key="3">
    <source>
        <dbReference type="Pfam" id="PF17998"/>
    </source>
</evidence>
<comment type="caution">
    <text evidence="4">The sequence shown here is derived from an EMBL/GenBank/DDBJ whole genome shotgun (WGS) entry which is preliminary data.</text>
</comment>
<evidence type="ECO:0000313" key="5">
    <source>
        <dbReference type="Proteomes" id="UP000033612"/>
    </source>
</evidence>
<feature type="transmembrane region" description="Helical" evidence="2">
    <location>
        <begin position="841"/>
        <end position="860"/>
    </location>
</feature>
<name>A0A0F4LLE8_9LACO</name>
<dbReference type="Proteomes" id="UP000033612">
    <property type="component" value="Unassembled WGS sequence"/>
</dbReference>
<dbReference type="RefSeq" id="WP_046331744.1">
    <property type="nucleotide sequence ID" value="NZ_JBHTBO010000023.1"/>
</dbReference>
<protein>
    <submittedName>
        <fullName evidence="4">LPXTG-motif cell wall anchor domain protein</fullName>
    </submittedName>
</protein>
<dbReference type="NCBIfam" id="TIGR04226">
    <property type="entry name" value="RrgB_K2N_iso_D2"/>
    <property type="match status" value="3"/>
</dbReference>
<feature type="region of interest" description="Disordered" evidence="1">
    <location>
        <begin position="728"/>
        <end position="826"/>
    </location>
</feature>
<sequence>MKKLTKKQARKLLATVGTSVTLAGVGVGIAYNNDSQPIAINAHAAEQAKLGTDATFGKGKDIAFQIVYQIPIDSHINKIEFYDKFETCFDYQKVRIFDENNNDVTDQGKTDFDKVTNTVSWQANDPKKWFGRKMTMRPVVNLKENADLSKYLDKNTNQYNIPNIGNMKINDKDIPSNKVEVHTPNDKDPTVLKQVEDKDGQYVSKAKYNIGDTVHYRVTYTVPKNGKDISNVQFMDDLEDVLDLKEVKVTDDKGNDITKTDGDLKIDDDKESFVWQPTNDYLLKMPDHSYTVDISAKIKPNVDLSKYIDKASNEYQIPNIAKIKYNDKETPSNEVHVITPPPVDKNKVVKSVQGISGSYHEDKDNVEIGQDYTYKIQFTPKQGITLKDVEFSDDLEDVLDLQKVVVQNPDGKDVTDSDGTMKIDNNKESFIWQPKDDVVKTMGGKTYTVLVTAKIKGDADLQKYIKNNVIEIPNTAHMKDSGEDTPSNTPIVTPKVEESKAKKGIVRDPSNWIKFFGNKAETSAGQTSGDKVDQAIDANAHNAKIEAAKKLVVQNSDGSYRKANKDVTDKEFNDALETLAKPYKSAEKVNLNDQKDTSVSTTAPSSASDLKEIINATTVENNTAARGDALDYLLTFDIGNNANMKSLVLSDDLENVLDLKNVVILDSEGNNITNDGALTTSDSDESWTWTAKDPTKYSGKKVYAAVAANIKLDADLTSYTDKQIPNVGHLQINGKDTPTNVVKTKLNGDPDPMKDPKNPNSPLNPNNPKNPNNPNNPKNSKNPKDPKKDKDKDKKNKKGKNPKKNPKDPNKGILKGDGTNNPVTGKNGFLPRTGHFVLSHIGWIVSVLLAGVAGTVFYLYKKNEDFKEKVDKIIKK</sequence>
<dbReference type="Pfam" id="PF17998">
    <property type="entry name" value="AgI_II_C2"/>
    <property type="match status" value="1"/>
</dbReference>
<feature type="domain" description="Adhesin isopeptide-forming adherence" evidence="3">
    <location>
        <begin position="616"/>
        <end position="745"/>
    </location>
</feature>
<accession>A0A0F4LLE8</accession>
<dbReference type="PATRIC" id="fig|1218506.3.peg.586"/>
<feature type="compositionally biased region" description="Low complexity" evidence="1">
    <location>
        <begin position="758"/>
        <end position="780"/>
    </location>
</feature>
<proteinExistence type="predicted"/>
<dbReference type="EMBL" id="JXLH01000008">
    <property type="protein sequence ID" value="KJY59133.1"/>
    <property type="molecule type" value="Genomic_DNA"/>
</dbReference>
<keyword evidence="2" id="KW-0472">Membrane</keyword>
<gene>
    <name evidence="4" type="ORF">JF75_05380</name>
</gene>
<evidence type="ECO:0000313" key="4">
    <source>
        <dbReference type="EMBL" id="KJY59133.1"/>
    </source>
</evidence>
<feature type="compositionally biased region" description="Basic and acidic residues" evidence="1">
    <location>
        <begin position="782"/>
        <end position="794"/>
    </location>
</feature>
<reference evidence="4 5" key="1">
    <citation type="submission" date="2015-01" db="EMBL/GenBank/DDBJ databases">
        <title>Comparative genomics of the lactic acid bacteria isolated from the honey bee gut.</title>
        <authorList>
            <person name="Ellegaard K.M."/>
            <person name="Tamarit D."/>
            <person name="Javelind E."/>
            <person name="Olofsson T."/>
            <person name="Andersson S.G."/>
            <person name="Vasquez A."/>
        </authorList>
    </citation>
    <scope>NUCLEOTIDE SEQUENCE [LARGE SCALE GENOMIC DNA]</scope>
    <source>
        <strain evidence="4 5">Hma2</strain>
    </source>
</reference>
<dbReference type="InterPro" id="IPR026466">
    <property type="entry name" value="Fim_isopep_form_D2_dom"/>
</dbReference>
<dbReference type="InterPro" id="IPR026345">
    <property type="entry name" value="Adh_isopep-form_adh_dom"/>
</dbReference>